<feature type="domain" description="HTH lysR-type" evidence="5">
    <location>
        <begin position="15"/>
        <end position="68"/>
    </location>
</feature>
<dbReference type="Gene3D" id="1.10.10.10">
    <property type="entry name" value="Winged helix-like DNA-binding domain superfamily/Winged helix DNA-binding domain"/>
    <property type="match status" value="1"/>
</dbReference>
<reference evidence="6 7" key="1">
    <citation type="submission" date="2019-02" db="EMBL/GenBank/DDBJ databases">
        <title>Deep-cultivation of Planctomycetes and their phenomic and genomic characterization uncovers novel biology.</title>
        <authorList>
            <person name="Wiegand S."/>
            <person name="Jogler M."/>
            <person name="Boedeker C."/>
            <person name="Pinto D."/>
            <person name="Vollmers J."/>
            <person name="Rivas-Marin E."/>
            <person name="Kohn T."/>
            <person name="Peeters S.H."/>
            <person name="Heuer A."/>
            <person name="Rast P."/>
            <person name="Oberbeckmann S."/>
            <person name="Bunk B."/>
            <person name="Jeske O."/>
            <person name="Meyerdierks A."/>
            <person name="Storesund J.E."/>
            <person name="Kallscheuer N."/>
            <person name="Luecker S."/>
            <person name="Lage O.M."/>
            <person name="Pohl T."/>
            <person name="Merkel B.J."/>
            <person name="Hornburger P."/>
            <person name="Mueller R.-W."/>
            <person name="Bruemmer F."/>
            <person name="Labrenz M."/>
            <person name="Spormann A.M."/>
            <person name="Op den Camp H."/>
            <person name="Overmann J."/>
            <person name="Amann R."/>
            <person name="Jetten M.S.M."/>
            <person name="Mascher T."/>
            <person name="Medema M.H."/>
            <person name="Devos D.P."/>
            <person name="Kaster A.-K."/>
            <person name="Ovreas L."/>
            <person name="Rohde M."/>
            <person name="Galperin M.Y."/>
            <person name="Jogler C."/>
        </authorList>
    </citation>
    <scope>NUCLEOTIDE SEQUENCE [LARGE SCALE GENOMIC DNA]</scope>
    <source>
        <strain evidence="6 7">ElP</strain>
    </source>
</reference>
<dbReference type="PRINTS" id="PR00039">
    <property type="entry name" value="HTHLYSR"/>
</dbReference>
<name>A0A518H1A3_9BACT</name>
<evidence type="ECO:0000256" key="1">
    <source>
        <dbReference type="ARBA" id="ARBA00009437"/>
    </source>
</evidence>
<dbReference type="Gene3D" id="3.40.190.290">
    <property type="match status" value="1"/>
</dbReference>
<dbReference type="OrthoDB" id="9785745at2"/>
<dbReference type="EMBL" id="CP036426">
    <property type="protein sequence ID" value="QDV34596.1"/>
    <property type="molecule type" value="Genomic_DNA"/>
</dbReference>
<dbReference type="PROSITE" id="PS50931">
    <property type="entry name" value="HTH_LYSR"/>
    <property type="match status" value="1"/>
</dbReference>
<dbReference type="KEGG" id="tpla:ElP_24860"/>
<keyword evidence="3" id="KW-0238">DNA-binding</keyword>
<evidence type="ECO:0000256" key="3">
    <source>
        <dbReference type="ARBA" id="ARBA00023125"/>
    </source>
</evidence>
<dbReference type="Pfam" id="PF00126">
    <property type="entry name" value="HTH_1"/>
    <property type="match status" value="1"/>
</dbReference>
<dbReference type="FunFam" id="1.10.10.10:FF:000001">
    <property type="entry name" value="LysR family transcriptional regulator"/>
    <property type="match status" value="1"/>
</dbReference>
<dbReference type="PANTHER" id="PTHR30126">
    <property type="entry name" value="HTH-TYPE TRANSCRIPTIONAL REGULATOR"/>
    <property type="match status" value="1"/>
</dbReference>
<evidence type="ECO:0000313" key="6">
    <source>
        <dbReference type="EMBL" id="QDV34596.1"/>
    </source>
</evidence>
<evidence type="ECO:0000313" key="7">
    <source>
        <dbReference type="Proteomes" id="UP000317835"/>
    </source>
</evidence>
<dbReference type="SUPFAM" id="SSF53850">
    <property type="entry name" value="Periplasmic binding protein-like II"/>
    <property type="match status" value="1"/>
</dbReference>
<dbReference type="Proteomes" id="UP000317835">
    <property type="component" value="Chromosome"/>
</dbReference>
<dbReference type="PANTHER" id="PTHR30126:SF39">
    <property type="entry name" value="HTH-TYPE TRANSCRIPTIONAL REGULATOR CYSL"/>
    <property type="match status" value="1"/>
</dbReference>
<dbReference type="SUPFAM" id="SSF46785">
    <property type="entry name" value="Winged helix' DNA-binding domain"/>
    <property type="match status" value="1"/>
</dbReference>
<sequence>MTEADRMPSTGPIPHLETFCKAAELASFTRAAEALGLTQAAVSQHVRSLERELGVPLFHRRAGRVELADAGRTLYDYARRILDLHDEARAALGLDTPGSEGEVRLAASTVPAECLLPELLGRFRAAHPGIRVVAEVCDSESAVEALEQGKATIALVGRPVAAPWAESWPFASDRLTLVVSGRHEWAGRASVSAEELRTRPLAVREPGSGSRRCLEKALEPLGLTLDDLSVLLELGSNPAIRETAARGVVAAFASAQAVAGELASGRLHEVAVEGLGGLDRLLYVAVDRRRALPPPARAFLRFVREQPSPATAP</sequence>
<dbReference type="Pfam" id="PF03466">
    <property type="entry name" value="LysR_substrate"/>
    <property type="match status" value="1"/>
</dbReference>
<keyword evidence="7" id="KW-1185">Reference proteome</keyword>
<dbReference type="InterPro" id="IPR036390">
    <property type="entry name" value="WH_DNA-bd_sf"/>
</dbReference>
<dbReference type="InterPro" id="IPR005119">
    <property type="entry name" value="LysR_subst-bd"/>
</dbReference>
<dbReference type="AlphaFoldDB" id="A0A518H1A3"/>
<organism evidence="6 7">
    <name type="scientific">Tautonia plasticadhaerens</name>
    <dbReference type="NCBI Taxonomy" id="2527974"/>
    <lineage>
        <taxon>Bacteria</taxon>
        <taxon>Pseudomonadati</taxon>
        <taxon>Planctomycetota</taxon>
        <taxon>Planctomycetia</taxon>
        <taxon>Isosphaerales</taxon>
        <taxon>Isosphaeraceae</taxon>
        <taxon>Tautonia</taxon>
    </lineage>
</organism>
<evidence type="ECO:0000256" key="2">
    <source>
        <dbReference type="ARBA" id="ARBA00023015"/>
    </source>
</evidence>
<keyword evidence="4" id="KW-0804">Transcription</keyword>
<dbReference type="InterPro" id="IPR000847">
    <property type="entry name" value="LysR_HTH_N"/>
</dbReference>
<dbReference type="GO" id="GO:0000976">
    <property type="term" value="F:transcription cis-regulatory region binding"/>
    <property type="evidence" value="ECO:0007669"/>
    <property type="project" value="TreeGrafter"/>
</dbReference>
<evidence type="ECO:0000256" key="4">
    <source>
        <dbReference type="ARBA" id="ARBA00023163"/>
    </source>
</evidence>
<protein>
    <submittedName>
        <fullName evidence="6">HTH-type transcriptional activator CmpR</fullName>
    </submittedName>
</protein>
<gene>
    <name evidence="6" type="primary">cmpR_1</name>
    <name evidence="6" type="ORF">ElP_24860</name>
</gene>
<evidence type="ECO:0000259" key="5">
    <source>
        <dbReference type="PROSITE" id="PS50931"/>
    </source>
</evidence>
<keyword evidence="2" id="KW-0805">Transcription regulation</keyword>
<dbReference type="InterPro" id="IPR036388">
    <property type="entry name" value="WH-like_DNA-bd_sf"/>
</dbReference>
<accession>A0A518H1A3</accession>
<comment type="similarity">
    <text evidence="1">Belongs to the LysR transcriptional regulatory family.</text>
</comment>
<dbReference type="GO" id="GO:0003700">
    <property type="term" value="F:DNA-binding transcription factor activity"/>
    <property type="evidence" value="ECO:0007669"/>
    <property type="project" value="InterPro"/>
</dbReference>
<proteinExistence type="inferred from homology"/>